<dbReference type="PANTHER" id="PTHR10578:SF107">
    <property type="entry name" value="2-HYDROXYACID OXIDASE 1"/>
    <property type="match status" value="1"/>
</dbReference>
<comment type="similarity">
    <text evidence="5">Belongs to the FMN-dependent alpha-hydroxy acid dehydrogenase family.</text>
</comment>
<evidence type="ECO:0000256" key="3">
    <source>
        <dbReference type="ARBA" id="ARBA00022643"/>
    </source>
</evidence>
<keyword evidence="3" id="KW-0288">FMN</keyword>
<evidence type="ECO:0000313" key="7">
    <source>
        <dbReference type="EMBL" id="MEJ2868854.1"/>
    </source>
</evidence>
<dbReference type="InterPro" id="IPR012133">
    <property type="entry name" value="Alpha-hydoxy_acid_DH_FMN"/>
</dbReference>
<dbReference type="GO" id="GO:0016491">
    <property type="term" value="F:oxidoreductase activity"/>
    <property type="evidence" value="ECO:0007669"/>
    <property type="project" value="UniProtKB-KW"/>
</dbReference>
<evidence type="ECO:0000256" key="1">
    <source>
        <dbReference type="ARBA" id="ARBA00001917"/>
    </source>
</evidence>
<dbReference type="Pfam" id="PF01070">
    <property type="entry name" value="FMN_dh"/>
    <property type="match status" value="1"/>
</dbReference>
<dbReference type="InterPro" id="IPR008259">
    <property type="entry name" value="FMN_hydac_DH_AS"/>
</dbReference>
<dbReference type="Proteomes" id="UP001385809">
    <property type="component" value="Unassembled WGS sequence"/>
</dbReference>
<evidence type="ECO:0000256" key="5">
    <source>
        <dbReference type="ARBA" id="ARBA00024042"/>
    </source>
</evidence>
<keyword evidence="2" id="KW-0285">Flavoprotein</keyword>
<comment type="caution">
    <text evidence="7">The sequence shown here is derived from an EMBL/GenBank/DDBJ whole genome shotgun (WGS) entry which is preliminary data.</text>
</comment>
<dbReference type="InterPro" id="IPR013785">
    <property type="entry name" value="Aldolase_TIM"/>
</dbReference>
<reference evidence="7 8" key="1">
    <citation type="submission" date="2024-03" db="EMBL/GenBank/DDBJ databases">
        <title>Actinomycetospora sp. OC33-EN08, a novel actinomycete isolated from wild orchid (Aerides multiflora).</title>
        <authorList>
            <person name="Suriyachadkun C."/>
        </authorList>
    </citation>
    <scope>NUCLEOTIDE SEQUENCE [LARGE SCALE GENOMIC DNA]</scope>
    <source>
        <strain evidence="7 8">OC33-EN08</strain>
    </source>
</reference>
<dbReference type="PANTHER" id="PTHR10578">
    <property type="entry name" value="S -2-HYDROXY-ACID OXIDASE-RELATED"/>
    <property type="match status" value="1"/>
</dbReference>
<dbReference type="PROSITE" id="PS51349">
    <property type="entry name" value="FMN_HYDROXY_ACID_DH_2"/>
    <property type="match status" value="1"/>
</dbReference>
<keyword evidence="8" id="KW-1185">Reference proteome</keyword>
<comment type="cofactor">
    <cofactor evidence="1">
        <name>FMN</name>
        <dbReference type="ChEBI" id="CHEBI:58210"/>
    </cofactor>
</comment>
<dbReference type="Gene3D" id="3.20.20.70">
    <property type="entry name" value="Aldolase class I"/>
    <property type="match status" value="1"/>
</dbReference>
<feature type="domain" description="FMN hydroxy acid dehydrogenase" evidence="6">
    <location>
        <begin position="34"/>
        <end position="411"/>
    </location>
</feature>
<protein>
    <submittedName>
        <fullName evidence="7">Alpha-hydroxy acid oxidase</fullName>
        <ecNumber evidence="7">1.-.-.-</ecNumber>
    </submittedName>
</protein>
<dbReference type="PIRSF" id="PIRSF000138">
    <property type="entry name" value="Al-hdrx_acd_dh"/>
    <property type="match status" value="1"/>
</dbReference>
<keyword evidence="4 7" id="KW-0560">Oxidoreductase</keyword>
<evidence type="ECO:0000256" key="4">
    <source>
        <dbReference type="ARBA" id="ARBA00023002"/>
    </source>
</evidence>
<evidence type="ECO:0000259" key="6">
    <source>
        <dbReference type="PROSITE" id="PS51349"/>
    </source>
</evidence>
<gene>
    <name evidence="7" type="ORF">WCD74_13865</name>
</gene>
<accession>A0ABU8MNG0</accession>
<dbReference type="SUPFAM" id="SSF51395">
    <property type="entry name" value="FMN-linked oxidoreductases"/>
    <property type="match status" value="1"/>
</dbReference>
<proteinExistence type="inferred from homology"/>
<evidence type="ECO:0000256" key="2">
    <source>
        <dbReference type="ARBA" id="ARBA00022630"/>
    </source>
</evidence>
<name>A0ABU8MNG0_9PSEU</name>
<sequence length="434" mass="46594">MGSTGLTGSRRMPRVSEFADLLRPRPLVLDGDRRRSARAASVGDFREMARRRVPRAVFDYVEGGAESERSLARAREDLDSLDFVARVLRGVSAVDTHTSILGRPSALPIAFAPTGFTRVLHRDGELAVARAAGAAGVPYALSTMGTCSVEEVAEVIPGCRRWFQLYLWSDRGRSRELVDRAAAAGYEALVLTVDTPVAGRRLRDARNGMTLPPSLGLRTFVDGARHPHWWFDLLTTRPLTFASLNSWQGTVAELAATLFDPGVNFEDLAWLREQWAGKLVVKGVQSPEDAARIASAGADAIVLSNHGGRQLDRSVTPIRQLPGVLGRLEGRCEVFVDGGFTSGADVVAALALGANGVLVGRAYLYGLMAAGELGVRRVADLLGEEIATAMTLLGARSIEELTPDLVRLAPEHDAAATHRGWADLSGAGFPVPSR</sequence>
<dbReference type="EMBL" id="JBBEGN010000006">
    <property type="protein sequence ID" value="MEJ2868854.1"/>
    <property type="molecule type" value="Genomic_DNA"/>
</dbReference>
<dbReference type="RefSeq" id="WP_337695434.1">
    <property type="nucleotide sequence ID" value="NZ_JBBEGN010000006.1"/>
</dbReference>
<dbReference type="PROSITE" id="PS00557">
    <property type="entry name" value="FMN_HYDROXY_ACID_DH_1"/>
    <property type="match status" value="1"/>
</dbReference>
<dbReference type="InterPro" id="IPR000262">
    <property type="entry name" value="FMN-dep_DH"/>
</dbReference>
<dbReference type="InterPro" id="IPR037396">
    <property type="entry name" value="FMN_HAD"/>
</dbReference>
<evidence type="ECO:0000313" key="8">
    <source>
        <dbReference type="Proteomes" id="UP001385809"/>
    </source>
</evidence>
<dbReference type="CDD" id="cd02809">
    <property type="entry name" value="alpha_hydroxyacid_oxid_FMN"/>
    <property type="match status" value="1"/>
</dbReference>
<organism evidence="7 8">
    <name type="scientific">Actinomycetospora aurantiaca</name>
    <dbReference type="NCBI Taxonomy" id="3129233"/>
    <lineage>
        <taxon>Bacteria</taxon>
        <taxon>Bacillati</taxon>
        <taxon>Actinomycetota</taxon>
        <taxon>Actinomycetes</taxon>
        <taxon>Pseudonocardiales</taxon>
        <taxon>Pseudonocardiaceae</taxon>
        <taxon>Actinomycetospora</taxon>
    </lineage>
</organism>
<dbReference type="EC" id="1.-.-.-" evidence="7"/>